<dbReference type="Proteomes" id="UP000298264">
    <property type="component" value="Unassembled WGS sequence"/>
</dbReference>
<gene>
    <name evidence="1" type="ORF">EHS11_02050</name>
</gene>
<accession>A0A4R9LU14</accession>
<sequence>MNSRFVNLSCSLLFAYFCLCGCGLHEQKKASDKFSAWLSLIGLPKILMYSYKDISVGQGPRSGWFPSATIDPINNKLLVSTTNMFDLHLNRRTEFLFRCNLDGTDCTHTDLTAAAGQTPGNTTYSSSILVDPFNRKILVISPYPPGLFAVALTKCDLDVSNCSRHALRASNSNNELKTGLDPRAVIDEINRKLLIAFTSSTDSTPDAESTLSLFRCDLDGTNCTANVISSVASSGTNPSITINPANNMLYIATDNRNTTNPTTIGKLSVFRCNLDGTGCSHTDVSTATGAGGSSGGYPSLAFDMTNQRLSVVTMNANNSNRLSLFQCDRSVENCRHTDVSTATGAGLNSGLTPSLVIDPENQMLRIATWNRGNSGKLSMFFCGLAGDHCEHIDASTAAGVGNNTGHWPSMVITPGPSRDLRIVTCDTSREDRPALFNADWVVTPLNQNKNDLLSGKN</sequence>
<dbReference type="SUPFAM" id="SSF63825">
    <property type="entry name" value="YWTD domain"/>
    <property type="match status" value="1"/>
</dbReference>
<evidence type="ECO:0000313" key="2">
    <source>
        <dbReference type="Proteomes" id="UP000298264"/>
    </source>
</evidence>
<dbReference type="AlphaFoldDB" id="A0A4R9LU14"/>
<proteinExistence type="predicted"/>
<protein>
    <recommendedName>
        <fullName evidence="3">Lactonase</fullName>
    </recommendedName>
</protein>
<comment type="caution">
    <text evidence="1">The sequence shown here is derived from an EMBL/GenBank/DDBJ whole genome shotgun (WGS) entry which is preliminary data.</text>
</comment>
<name>A0A4R9LU14_9LEPT</name>
<keyword evidence="2" id="KW-1185">Reference proteome</keyword>
<evidence type="ECO:0000313" key="1">
    <source>
        <dbReference type="EMBL" id="TGN14283.1"/>
    </source>
</evidence>
<organism evidence="1 2">
    <name type="scientific">Leptospira ilyithenensis</name>
    <dbReference type="NCBI Taxonomy" id="2484901"/>
    <lineage>
        <taxon>Bacteria</taxon>
        <taxon>Pseudomonadati</taxon>
        <taxon>Spirochaetota</taxon>
        <taxon>Spirochaetia</taxon>
        <taxon>Leptospirales</taxon>
        <taxon>Leptospiraceae</taxon>
        <taxon>Leptospira</taxon>
    </lineage>
</organism>
<dbReference type="OrthoDB" id="343463at2"/>
<reference evidence="1" key="1">
    <citation type="journal article" date="2019" name="PLoS Negl. Trop. Dis.">
        <title>Revisiting the worldwide diversity of Leptospira species in the environment.</title>
        <authorList>
            <person name="Vincent A.T."/>
            <person name="Schiettekatte O."/>
            <person name="Bourhy P."/>
            <person name="Veyrier F.J."/>
            <person name="Picardeau M."/>
        </authorList>
    </citation>
    <scope>NUCLEOTIDE SEQUENCE [LARGE SCALE GENOMIC DNA]</scope>
    <source>
        <strain evidence="1">201400974</strain>
    </source>
</reference>
<evidence type="ECO:0008006" key="3">
    <source>
        <dbReference type="Google" id="ProtNLM"/>
    </source>
</evidence>
<dbReference type="RefSeq" id="WP_135762761.1">
    <property type="nucleotide sequence ID" value="NZ_RQHV01000007.1"/>
</dbReference>
<dbReference type="EMBL" id="RQHV01000007">
    <property type="protein sequence ID" value="TGN14283.1"/>
    <property type="molecule type" value="Genomic_DNA"/>
</dbReference>